<dbReference type="KEGG" id="lpav:PLANPX_5683"/>
<keyword evidence="8" id="KW-1185">Reference proteome</keyword>
<accession>A0A5K7XLA8</accession>
<evidence type="ECO:0000313" key="7">
    <source>
        <dbReference type="EMBL" id="BBO36071.1"/>
    </source>
</evidence>
<dbReference type="AlphaFoldDB" id="A0A5K7XLA8"/>
<sequence>MNEVAPPQLERGLNTLHATSLNVANMLGAGPFITIPVLLAAMHGPQAMIGWGVAMLVVMCDGLIWAELGAAFPGSGGTYHFLREIFRGSWWGRLLPFLFIWQFLVSGTLEVASGYIAASNFAISLAPSYSGAVRHWGVNDTVAIGVPACLFVGLVYLLLRQRIESLGKLSLLLVSGVLVAVGTVIVLGAFHFDARLITFPANAFKLDGTFIIGLGAAMTVAVYDYLGYYNICNLGDEVRQPEKTIPRSVLLSILIVAAIYIAMNLAFIGVVPWQETVEPGTLANTNIAAAFMTKLCGERVAAGFTLLIIWTCLAGLFAMTLGYSRILYAAAKNGDFFAPFAKLHPTKGYPWAALGLLSSLTALFCFFQLELVIKGAVTVRIVVQFIGQIVALHLLRRDGTHPLPFRMWLYPLPSLVALAGWLFLLGTSEVALFWLLLAVYASGVAAFGVREAWLRRGSE</sequence>
<evidence type="ECO:0000256" key="5">
    <source>
        <dbReference type="ARBA" id="ARBA00023136"/>
    </source>
</evidence>
<feature type="transmembrane region" description="Helical" evidence="6">
    <location>
        <begin position="21"/>
        <end position="42"/>
    </location>
</feature>
<keyword evidence="5 6" id="KW-0472">Membrane</keyword>
<dbReference type="Gene3D" id="1.20.1740.10">
    <property type="entry name" value="Amino acid/polyamine transporter I"/>
    <property type="match status" value="1"/>
</dbReference>
<feature type="transmembrane region" description="Helical" evidence="6">
    <location>
        <begin position="349"/>
        <end position="369"/>
    </location>
</feature>
<dbReference type="PIRSF" id="PIRSF006060">
    <property type="entry name" value="AA_transporter"/>
    <property type="match status" value="1"/>
</dbReference>
<dbReference type="RefSeq" id="WP_152101312.1">
    <property type="nucleotide sequence ID" value="NZ_AP021861.1"/>
</dbReference>
<dbReference type="GO" id="GO:0022857">
    <property type="term" value="F:transmembrane transporter activity"/>
    <property type="evidence" value="ECO:0007669"/>
    <property type="project" value="InterPro"/>
</dbReference>
<dbReference type="GO" id="GO:0005886">
    <property type="term" value="C:plasma membrane"/>
    <property type="evidence" value="ECO:0007669"/>
    <property type="project" value="UniProtKB-SubCell"/>
</dbReference>
<evidence type="ECO:0000256" key="2">
    <source>
        <dbReference type="ARBA" id="ARBA00022475"/>
    </source>
</evidence>
<evidence type="ECO:0000256" key="6">
    <source>
        <dbReference type="SAM" id="Phobius"/>
    </source>
</evidence>
<gene>
    <name evidence="7" type="ORF">PLANPX_5683</name>
</gene>
<comment type="subcellular location">
    <subcellularLocation>
        <location evidence="1">Cell membrane</location>
        <topology evidence="1">Multi-pass membrane protein</topology>
    </subcellularLocation>
</comment>
<feature type="transmembrane region" description="Helical" evidence="6">
    <location>
        <begin position="94"/>
        <end position="118"/>
    </location>
</feature>
<feature type="transmembrane region" description="Helical" evidence="6">
    <location>
        <begin position="301"/>
        <end position="328"/>
    </location>
</feature>
<proteinExistence type="predicted"/>
<organism evidence="7 8">
    <name type="scientific">Lacipirellula parvula</name>
    <dbReference type="NCBI Taxonomy" id="2650471"/>
    <lineage>
        <taxon>Bacteria</taxon>
        <taxon>Pseudomonadati</taxon>
        <taxon>Planctomycetota</taxon>
        <taxon>Planctomycetia</taxon>
        <taxon>Pirellulales</taxon>
        <taxon>Lacipirellulaceae</taxon>
        <taxon>Lacipirellula</taxon>
    </lineage>
</organism>
<feature type="transmembrane region" description="Helical" evidence="6">
    <location>
        <begin position="407"/>
        <end position="425"/>
    </location>
</feature>
<feature type="transmembrane region" description="Helical" evidence="6">
    <location>
        <begin position="210"/>
        <end position="228"/>
    </location>
</feature>
<evidence type="ECO:0000256" key="4">
    <source>
        <dbReference type="ARBA" id="ARBA00022989"/>
    </source>
</evidence>
<evidence type="ECO:0000256" key="1">
    <source>
        <dbReference type="ARBA" id="ARBA00004651"/>
    </source>
</evidence>
<dbReference type="InterPro" id="IPR002293">
    <property type="entry name" value="AA/rel_permease1"/>
</dbReference>
<keyword evidence="2" id="KW-1003">Cell membrane</keyword>
<reference evidence="8" key="1">
    <citation type="submission" date="2019-10" db="EMBL/GenBank/DDBJ databases">
        <title>Lacipirellula parvula gen. nov., sp. nov., representing a lineage of planctomycetes widespread in freshwater anoxic habitats, and description of the family Lacipirellulaceae.</title>
        <authorList>
            <person name="Dedysh S.N."/>
            <person name="Kulichevskaya I.S."/>
            <person name="Beletsky A.V."/>
            <person name="Rakitin A.L."/>
            <person name="Mardanov A.V."/>
            <person name="Ivanova A.A."/>
            <person name="Saltykova V.X."/>
            <person name="Rijpstra W.I.C."/>
            <person name="Sinninghe Damste J.S."/>
            <person name="Ravin N.V."/>
        </authorList>
    </citation>
    <scope>NUCLEOTIDE SEQUENCE [LARGE SCALE GENOMIC DNA]</scope>
    <source>
        <strain evidence="8">PX69</strain>
    </source>
</reference>
<dbReference type="Proteomes" id="UP000326837">
    <property type="component" value="Chromosome"/>
</dbReference>
<feature type="transmembrane region" description="Helical" evidence="6">
    <location>
        <begin position="138"/>
        <end position="159"/>
    </location>
</feature>
<dbReference type="PANTHER" id="PTHR42770">
    <property type="entry name" value="AMINO ACID TRANSPORTER-RELATED"/>
    <property type="match status" value="1"/>
</dbReference>
<dbReference type="PANTHER" id="PTHR42770:SF7">
    <property type="entry name" value="MEMBRANE PROTEIN"/>
    <property type="match status" value="1"/>
</dbReference>
<feature type="transmembrane region" description="Helical" evidence="6">
    <location>
        <begin position="431"/>
        <end position="449"/>
    </location>
</feature>
<feature type="transmembrane region" description="Helical" evidence="6">
    <location>
        <begin position="249"/>
        <end position="273"/>
    </location>
</feature>
<evidence type="ECO:0000256" key="3">
    <source>
        <dbReference type="ARBA" id="ARBA00022692"/>
    </source>
</evidence>
<keyword evidence="3 6" id="KW-0812">Transmembrane</keyword>
<name>A0A5K7XLA8_9BACT</name>
<protein>
    <submittedName>
        <fullName evidence="7">Putative amino acid permeas</fullName>
    </submittedName>
</protein>
<dbReference type="InterPro" id="IPR050367">
    <property type="entry name" value="APC_superfamily"/>
</dbReference>
<dbReference type="EMBL" id="AP021861">
    <property type="protein sequence ID" value="BBO36071.1"/>
    <property type="molecule type" value="Genomic_DNA"/>
</dbReference>
<feature type="transmembrane region" description="Helical" evidence="6">
    <location>
        <begin position="375"/>
        <end position="395"/>
    </location>
</feature>
<evidence type="ECO:0000313" key="8">
    <source>
        <dbReference type="Proteomes" id="UP000326837"/>
    </source>
</evidence>
<keyword evidence="4 6" id="KW-1133">Transmembrane helix</keyword>
<feature type="transmembrane region" description="Helical" evidence="6">
    <location>
        <begin position="171"/>
        <end position="190"/>
    </location>
</feature>
<dbReference type="Pfam" id="PF13520">
    <property type="entry name" value="AA_permease_2"/>
    <property type="match status" value="1"/>
</dbReference>